<comment type="function">
    <text evidence="7">Part of the tripartite ATP-independent periplasmic (TRAP) transport system.</text>
</comment>
<keyword evidence="2" id="KW-1003">Cell membrane</keyword>
<keyword evidence="10" id="KW-1185">Reference proteome</keyword>
<keyword evidence="6 7" id="KW-0472">Membrane</keyword>
<comment type="subunit">
    <text evidence="7">The complex comprises the extracytoplasmic solute receptor protein and the two transmembrane proteins.</text>
</comment>
<evidence type="ECO:0000256" key="5">
    <source>
        <dbReference type="ARBA" id="ARBA00022989"/>
    </source>
</evidence>
<comment type="similarity">
    <text evidence="7">Belongs to the TRAP transporter large permease family.</text>
</comment>
<feature type="transmembrane region" description="Helical" evidence="7">
    <location>
        <begin position="99"/>
        <end position="121"/>
    </location>
</feature>
<dbReference type="InterPro" id="IPR010656">
    <property type="entry name" value="DctM"/>
</dbReference>
<feature type="transmembrane region" description="Helical" evidence="7">
    <location>
        <begin position="364"/>
        <end position="389"/>
    </location>
</feature>
<proteinExistence type="inferred from homology"/>
<protein>
    <recommendedName>
        <fullName evidence="7">TRAP transporter large permease protein</fullName>
    </recommendedName>
</protein>
<name>A0ABV3SPN7_9HYPH</name>
<feature type="transmembrane region" description="Helical" evidence="7">
    <location>
        <begin position="7"/>
        <end position="40"/>
    </location>
</feature>
<keyword evidence="5 7" id="KW-1133">Transmembrane helix</keyword>
<evidence type="ECO:0000256" key="4">
    <source>
        <dbReference type="ARBA" id="ARBA00022692"/>
    </source>
</evidence>
<evidence type="ECO:0000313" key="10">
    <source>
        <dbReference type="Proteomes" id="UP001556692"/>
    </source>
</evidence>
<feature type="transmembrane region" description="Helical" evidence="7">
    <location>
        <begin position="230"/>
        <end position="263"/>
    </location>
</feature>
<comment type="subcellular location">
    <subcellularLocation>
        <location evidence="1 7">Cell inner membrane</location>
        <topology evidence="1 7">Multi-pass membrane protein</topology>
    </subcellularLocation>
</comment>
<feature type="transmembrane region" description="Helical" evidence="7">
    <location>
        <begin position="284"/>
        <end position="303"/>
    </location>
</feature>
<dbReference type="Pfam" id="PF06808">
    <property type="entry name" value="DctM"/>
    <property type="match status" value="1"/>
</dbReference>
<dbReference type="PIRSF" id="PIRSF006066">
    <property type="entry name" value="HI0050"/>
    <property type="match status" value="1"/>
</dbReference>
<dbReference type="NCBIfam" id="TIGR00786">
    <property type="entry name" value="dctM"/>
    <property type="match status" value="1"/>
</dbReference>
<feature type="transmembrane region" description="Helical" evidence="7">
    <location>
        <begin position="176"/>
        <end position="201"/>
    </location>
</feature>
<feature type="transmembrane region" description="Helical" evidence="7">
    <location>
        <begin position="323"/>
        <end position="352"/>
    </location>
</feature>
<sequence>MSGPALGLVGIVILLGVMLTGMPIAFVFALLGFLGIAYMIGFQPALNVLALDTWEVFSSYTLTVIPLFVMMGMIAFQTGLSERLYRAGHVLFGKVRGGLAMGTVMACAAFAACCGSSPATAATIGAVSLQEMRRYNYSDALATGCVAAAGSLGILIPPSVTFVIYGIMTENSIGKLFIAGLIPGLILTALFVITVATVTFFRPDLVGPPADSSTWREKLRVTVSNSGEVVAIFVIIMGGLFLGFFTPTEAGAAGVTAIILIGLARRQLKWAGFVEAIRSTLGSTAMIMLIIAGATIFGRFLSLTQLPNVAASWVIGLDMDPSMVMLIILVIYLIGGTFMDSLALLLLTLPIFYPVSLHLGFDPLWFGVFVVIAMEMALITPPVGINVFVIKGVAKDVPLSTIFKGILPFLAAEIVMVFILLLFPQIATFLPGFM</sequence>
<evidence type="ECO:0000256" key="7">
    <source>
        <dbReference type="RuleBase" id="RU369079"/>
    </source>
</evidence>
<evidence type="ECO:0000256" key="6">
    <source>
        <dbReference type="ARBA" id="ARBA00023136"/>
    </source>
</evidence>
<dbReference type="PANTHER" id="PTHR33362">
    <property type="entry name" value="SIALIC ACID TRAP TRANSPORTER PERMEASE PROTEIN SIAT-RELATED"/>
    <property type="match status" value="1"/>
</dbReference>
<reference evidence="9 10" key="1">
    <citation type="submission" date="2024-05" db="EMBL/GenBank/DDBJ databases">
        <authorList>
            <person name="Jiang F."/>
        </authorList>
    </citation>
    <scope>NUCLEOTIDE SEQUENCE [LARGE SCALE GENOMIC DNA]</scope>
    <source>
        <strain evidence="9 10">LZ166</strain>
    </source>
</reference>
<feature type="transmembrane region" description="Helical" evidence="7">
    <location>
        <begin position="60"/>
        <end position="78"/>
    </location>
</feature>
<gene>
    <name evidence="9" type="ORF">ABGN05_19500</name>
</gene>
<evidence type="ECO:0000256" key="3">
    <source>
        <dbReference type="ARBA" id="ARBA00022519"/>
    </source>
</evidence>
<comment type="caution">
    <text evidence="9">The sequence shown here is derived from an EMBL/GenBank/DDBJ whole genome shotgun (WGS) entry which is preliminary data.</text>
</comment>
<organism evidence="9 10">
    <name type="scientific">Aquibium pacificus</name>
    <dbReference type="NCBI Taxonomy" id="3153579"/>
    <lineage>
        <taxon>Bacteria</taxon>
        <taxon>Pseudomonadati</taxon>
        <taxon>Pseudomonadota</taxon>
        <taxon>Alphaproteobacteria</taxon>
        <taxon>Hyphomicrobiales</taxon>
        <taxon>Phyllobacteriaceae</taxon>
        <taxon>Aquibium</taxon>
    </lineage>
</organism>
<dbReference type="InterPro" id="IPR004681">
    <property type="entry name" value="TRAP_DctM"/>
</dbReference>
<dbReference type="EMBL" id="JBDPGJ010000004">
    <property type="protein sequence ID" value="MEX0407851.1"/>
    <property type="molecule type" value="Genomic_DNA"/>
</dbReference>
<feature type="domain" description="TRAP C4-dicarboxylate transport system permease DctM subunit" evidence="8">
    <location>
        <begin position="11"/>
        <end position="426"/>
    </location>
</feature>
<comment type="caution">
    <text evidence="7">Lacks conserved residue(s) required for the propagation of feature annotation.</text>
</comment>
<evidence type="ECO:0000313" key="9">
    <source>
        <dbReference type="EMBL" id="MEX0407851.1"/>
    </source>
</evidence>
<keyword evidence="3 7" id="KW-0997">Cell inner membrane</keyword>
<evidence type="ECO:0000256" key="2">
    <source>
        <dbReference type="ARBA" id="ARBA00022475"/>
    </source>
</evidence>
<accession>A0ABV3SPN7</accession>
<feature type="transmembrane region" description="Helical" evidence="7">
    <location>
        <begin position="141"/>
        <end position="164"/>
    </location>
</feature>
<dbReference type="Proteomes" id="UP001556692">
    <property type="component" value="Unassembled WGS sequence"/>
</dbReference>
<evidence type="ECO:0000256" key="1">
    <source>
        <dbReference type="ARBA" id="ARBA00004429"/>
    </source>
</evidence>
<keyword evidence="7" id="KW-0813">Transport</keyword>
<feature type="transmembrane region" description="Helical" evidence="7">
    <location>
        <begin position="409"/>
        <end position="430"/>
    </location>
</feature>
<dbReference type="RefSeq" id="WP_367955715.1">
    <property type="nucleotide sequence ID" value="NZ_JBDPGJ010000004.1"/>
</dbReference>
<dbReference type="PANTHER" id="PTHR33362:SF5">
    <property type="entry name" value="C4-DICARBOXYLATE TRAP TRANSPORTER LARGE PERMEASE PROTEIN DCTM"/>
    <property type="match status" value="1"/>
</dbReference>
<evidence type="ECO:0000259" key="8">
    <source>
        <dbReference type="Pfam" id="PF06808"/>
    </source>
</evidence>
<keyword evidence="4 7" id="KW-0812">Transmembrane</keyword>